<keyword evidence="2" id="KW-1185">Reference proteome</keyword>
<dbReference type="Proteomes" id="UP000003835">
    <property type="component" value="Unassembled WGS sequence"/>
</dbReference>
<dbReference type="AlphaFoldDB" id="B4VWP2"/>
<sequence length="41" mass="4626">MNKSISLPEMGGEKIQSIHFLPWKPPSPLFCQIRGDGFLPE</sequence>
<proteinExistence type="predicted"/>
<reference evidence="1 2" key="1">
    <citation type="submission" date="2008-07" db="EMBL/GenBank/DDBJ databases">
        <authorList>
            <person name="Tandeau de Marsac N."/>
            <person name="Ferriera S."/>
            <person name="Johnson J."/>
            <person name="Kravitz S."/>
            <person name="Beeson K."/>
            <person name="Sutton G."/>
            <person name="Rogers Y.-H."/>
            <person name="Friedman R."/>
            <person name="Frazier M."/>
            <person name="Venter J.C."/>
        </authorList>
    </citation>
    <scope>NUCLEOTIDE SEQUENCE [LARGE SCALE GENOMIC DNA]</scope>
    <source>
        <strain evidence="1 2">PCC 7420</strain>
    </source>
</reference>
<evidence type="ECO:0000313" key="1">
    <source>
        <dbReference type="EMBL" id="EDX73803.1"/>
    </source>
</evidence>
<accession>B4VWP2</accession>
<protein>
    <submittedName>
        <fullName evidence="1">Uncharacterized protein</fullName>
    </submittedName>
</protein>
<name>B4VWP2_9CYAN</name>
<gene>
    <name evidence="1" type="ORF">MC7420_6851</name>
</gene>
<organism evidence="1 2">
    <name type="scientific">Coleofasciculus chthonoplastes PCC 7420</name>
    <dbReference type="NCBI Taxonomy" id="118168"/>
    <lineage>
        <taxon>Bacteria</taxon>
        <taxon>Bacillati</taxon>
        <taxon>Cyanobacteriota</taxon>
        <taxon>Cyanophyceae</taxon>
        <taxon>Coleofasciculales</taxon>
        <taxon>Coleofasciculaceae</taxon>
        <taxon>Coleofasciculus</taxon>
    </lineage>
</organism>
<dbReference type="HOGENOM" id="CLU_3268471_0_0_3"/>
<evidence type="ECO:0000313" key="2">
    <source>
        <dbReference type="Proteomes" id="UP000003835"/>
    </source>
</evidence>
<dbReference type="EMBL" id="DS989856">
    <property type="protein sequence ID" value="EDX73803.1"/>
    <property type="molecule type" value="Genomic_DNA"/>
</dbReference>